<keyword evidence="2" id="KW-1133">Transmembrane helix</keyword>
<keyword evidence="2" id="KW-0812">Transmembrane</keyword>
<accession>A0ABZ1TVR7</accession>
<sequence>MPEPQPEPEPVPPEPARPRQVPPEPGPVEPPEPHDTPTYLGPSFTSAGTPGPASASASVPGPASGPASASAPGPAVPATPENLHHQAGTVPGDATRYLCAAAWLDRRFRAALIEELVEQSFRIPAPSPGTDLVRVLHEALTARRWEARTGLFSILVIVLAFPVLGIGAGLVALALLLLLTLAGGGLGPGRMDHRLGLEIERLMITPRSPRATGWRGTAAGVGRLLATLALVATAATYLYGPLQDSDLDRVFVPDLFGPIGAGPIGVGLLVELALLWFAAARLRYRLRRRLSALVGMDPTPVPPPSPRGSRAARVYERLGEQQAGPELLYRRQAPLVGLGTAGRIWRMTFELRPSAERAARGRAPDPIDTTTLYRSVAARVRALAQDQRYPEDSLRGLSVTDRVFRPSLRDDPPGSWLGAMSGRAGDQVLLEPDWADLLSRSGHERLRHYLAIRVGSWQEEVVVTVLVRASTRGGLLYLEWLPYVLSPVAQDYHVVDLLGHRSGFRHAMNALGWSGRRLGGDTAIAVGQVRQVWQSRRRAARLARRYRHLTRAGYAVDYAPRSSVRELGAGETYQNIFQEHDVQRFLSTVTERVFSAVGAELKARGYDSAAFEEQSQSITNINNGGVQVVGSTVHGPVAGGAGARVDIGKEKGKGK</sequence>
<organism evidence="3 4">
    <name type="scientific">Kitasatospora purpeofusca</name>
    <dbReference type="NCBI Taxonomy" id="67352"/>
    <lineage>
        <taxon>Bacteria</taxon>
        <taxon>Bacillati</taxon>
        <taxon>Actinomycetota</taxon>
        <taxon>Actinomycetes</taxon>
        <taxon>Kitasatosporales</taxon>
        <taxon>Streptomycetaceae</taxon>
        <taxon>Kitasatospora</taxon>
    </lineage>
</organism>
<keyword evidence="4" id="KW-1185">Reference proteome</keyword>
<protein>
    <submittedName>
        <fullName evidence="3">Uncharacterized protein</fullName>
    </submittedName>
</protein>
<gene>
    <name evidence="3" type="ORF">OHA16_04020</name>
</gene>
<feature type="transmembrane region" description="Helical" evidence="2">
    <location>
        <begin position="259"/>
        <end position="279"/>
    </location>
</feature>
<feature type="transmembrane region" description="Helical" evidence="2">
    <location>
        <begin position="220"/>
        <end position="239"/>
    </location>
</feature>
<feature type="region of interest" description="Disordered" evidence="1">
    <location>
        <begin position="1"/>
        <end position="88"/>
    </location>
</feature>
<reference evidence="3" key="1">
    <citation type="submission" date="2022-10" db="EMBL/GenBank/DDBJ databases">
        <title>The complete genomes of actinobacterial strains from the NBC collection.</title>
        <authorList>
            <person name="Joergensen T.S."/>
            <person name="Alvarez Arevalo M."/>
            <person name="Sterndorff E.B."/>
            <person name="Faurdal D."/>
            <person name="Vuksanovic O."/>
            <person name="Mourched A.-S."/>
            <person name="Charusanti P."/>
            <person name="Shaw S."/>
            <person name="Blin K."/>
            <person name="Weber T."/>
        </authorList>
    </citation>
    <scope>NUCLEOTIDE SEQUENCE</scope>
    <source>
        <strain evidence="3">NBC_00222</strain>
    </source>
</reference>
<dbReference type="Proteomes" id="UP001432222">
    <property type="component" value="Chromosome"/>
</dbReference>
<dbReference type="EMBL" id="CP108110">
    <property type="protein sequence ID" value="WUQ82219.1"/>
    <property type="molecule type" value="Genomic_DNA"/>
</dbReference>
<feature type="compositionally biased region" description="Low complexity" evidence="1">
    <location>
        <begin position="46"/>
        <end position="80"/>
    </location>
</feature>
<proteinExistence type="predicted"/>
<evidence type="ECO:0000313" key="4">
    <source>
        <dbReference type="Proteomes" id="UP001432222"/>
    </source>
</evidence>
<evidence type="ECO:0000256" key="1">
    <source>
        <dbReference type="SAM" id="MobiDB-lite"/>
    </source>
</evidence>
<evidence type="ECO:0000256" key="2">
    <source>
        <dbReference type="SAM" id="Phobius"/>
    </source>
</evidence>
<evidence type="ECO:0000313" key="3">
    <source>
        <dbReference type="EMBL" id="WUQ82219.1"/>
    </source>
</evidence>
<name>A0ABZ1TVR7_9ACTN</name>
<keyword evidence="2" id="KW-0472">Membrane</keyword>
<dbReference type="RefSeq" id="WP_328953287.1">
    <property type="nucleotide sequence ID" value="NZ_CP108110.1"/>
</dbReference>
<feature type="transmembrane region" description="Helical" evidence="2">
    <location>
        <begin position="151"/>
        <end position="181"/>
    </location>
</feature>
<feature type="compositionally biased region" description="Pro residues" evidence="1">
    <location>
        <begin position="1"/>
        <end position="30"/>
    </location>
</feature>